<protein>
    <submittedName>
        <fullName evidence="1">Uncharacterized protein</fullName>
    </submittedName>
</protein>
<keyword evidence="2" id="KW-1185">Reference proteome</keyword>
<reference evidence="1" key="1">
    <citation type="submission" date="2020-04" db="EMBL/GenBank/DDBJ databases">
        <authorList>
            <person name="Alioto T."/>
            <person name="Alioto T."/>
            <person name="Gomez Garrido J."/>
        </authorList>
    </citation>
    <scope>NUCLEOTIDE SEQUENCE</scope>
    <source>
        <strain evidence="1">A484AB</strain>
    </source>
</reference>
<dbReference type="EMBL" id="CACRXK020005633">
    <property type="protein sequence ID" value="CAB4006880.1"/>
    <property type="molecule type" value="Genomic_DNA"/>
</dbReference>
<evidence type="ECO:0000313" key="1">
    <source>
        <dbReference type="EMBL" id="CAB4006880.1"/>
    </source>
</evidence>
<dbReference type="AlphaFoldDB" id="A0A6S7HU43"/>
<accession>A0A6S7HU43</accession>
<proteinExistence type="predicted"/>
<name>A0A6S7HU43_PARCT</name>
<gene>
    <name evidence="1" type="ORF">PACLA_8A016036</name>
</gene>
<organism evidence="1 2">
    <name type="scientific">Paramuricea clavata</name>
    <name type="common">Red gorgonian</name>
    <name type="synonym">Violescent sea-whip</name>
    <dbReference type="NCBI Taxonomy" id="317549"/>
    <lineage>
        <taxon>Eukaryota</taxon>
        <taxon>Metazoa</taxon>
        <taxon>Cnidaria</taxon>
        <taxon>Anthozoa</taxon>
        <taxon>Octocorallia</taxon>
        <taxon>Malacalcyonacea</taxon>
        <taxon>Plexauridae</taxon>
        <taxon>Paramuricea</taxon>
    </lineage>
</organism>
<comment type="caution">
    <text evidence="1">The sequence shown here is derived from an EMBL/GenBank/DDBJ whole genome shotgun (WGS) entry which is preliminary data.</text>
</comment>
<evidence type="ECO:0000313" key="2">
    <source>
        <dbReference type="Proteomes" id="UP001152795"/>
    </source>
</evidence>
<dbReference type="Proteomes" id="UP001152795">
    <property type="component" value="Unassembled WGS sequence"/>
</dbReference>
<sequence>MKCCIYKFPPGTNAKCRRTDDDIRLLPRMWKQMEVLLMTSSLSPDQDSTTQKKFLEFSEQTLL</sequence>